<evidence type="ECO:0000313" key="3">
    <source>
        <dbReference type="Proteomes" id="UP001500974"/>
    </source>
</evidence>
<sequence length="100" mass="10919">MMTSEGLEVSKIRRDVVTAGLLTLVAGVAVDATLWMSLMSRYFWVEDSGIDESSQAFRQLVSINPTERGILYFGLAFMILGIGLILARGVISRKYGAATD</sequence>
<feature type="transmembrane region" description="Helical" evidence="1">
    <location>
        <begin position="70"/>
        <end position="91"/>
    </location>
</feature>
<accession>A0ABN3AUE1</accession>
<keyword evidence="1" id="KW-0472">Membrane</keyword>
<organism evidence="2 3">
    <name type="scientific">Arthrobacter parietis</name>
    <dbReference type="NCBI Taxonomy" id="271434"/>
    <lineage>
        <taxon>Bacteria</taxon>
        <taxon>Bacillati</taxon>
        <taxon>Actinomycetota</taxon>
        <taxon>Actinomycetes</taxon>
        <taxon>Micrococcales</taxon>
        <taxon>Micrococcaceae</taxon>
        <taxon>Arthrobacter</taxon>
    </lineage>
</organism>
<dbReference type="Proteomes" id="UP001500974">
    <property type="component" value="Unassembled WGS sequence"/>
</dbReference>
<keyword evidence="3" id="KW-1185">Reference proteome</keyword>
<keyword evidence="1" id="KW-1133">Transmembrane helix</keyword>
<protein>
    <submittedName>
        <fullName evidence="2">Uncharacterized protein</fullName>
    </submittedName>
</protein>
<reference evidence="2 3" key="1">
    <citation type="journal article" date="2019" name="Int. J. Syst. Evol. Microbiol.">
        <title>The Global Catalogue of Microorganisms (GCM) 10K type strain sequencing project: providing services to taxonomists for standard genome sequencing and annotation.</title>
        <authorList>
            <consortium name="The Broad Institute Genomics Platform"/>
            <consortium name="The Broad Institute Genome Sequencing Center for Infectious Disease"/>
            <person name="Wu L."/>
            <person name="Ma J."/>
        </authorList>
    </citation>
    <scope>NUCLEOTIDE SEQUENCE [LARGE SCALE GENOMIC DNA]</scope>
    <source>
        <strain evidence="2 3">JCM 14917</strain>
    </source>
</reference>
<name>A0ABN3AUE1_9MICC</name>
<evidence type="ECO:0000256" key="1">
    <source>
        <dbReference type="SAM" id="Phobius"/>
    </source>
</evidence>
<proteinExistence type="predicted"/>
<gene>
    <name evidence="2" type="ORF">GCM10009784_15340</name>
</gene>
<comment type="caution">
    <text evidence="2">The sequence shown here is derived from an EMBL/GenBank/DDBJ whole genome shotgun (WGS) entry which is preliminary data.</text>
</comment>
<feature type="transmembrane region" description="Helical" evidence="1">
    <location>
        <begin position="21"/>
        <end position="44"/>
    </location>
</feature>
<dbReference type="EMBL" id="BAAAON010000001">
    <property type="protein sequence ID" value="GAA2174941.1"/>
    <property type="molecule type" value="Genomic_DNA"/>
</dbReference>
<evidence type="ECO:0000313" key="2">
    <source>
        <dbReference type="EMBL" id="GAA2174941.1"/>
    </source>
</evidence>
<keyword evidence="1" id="KW-0812">Transmembrane</keyword>